<reference evidence="2 3" key="1">
    <citation type="submission" date="2015-05" db="EMBL/GenBank/DDBJ databases">
        <title>Complete genome sequence of Corynebacterium epidermidicanis DSM 45586, isolated from the skin of a dog suffering from pruritus.</title>
        <authorList>
            <person name="Ruckert C."/>
            <person name="Albersmeier A."/>
            <person name="Winkler A."/>
            <person name="Tauch A."/>
        </authorList>
    </citation>
    <scope>NUCLEOTIDE SEQUENCE [LARGE SCALE GENOMIC DNA]</scope>
    <source>
        <strain evidence="2 3">DSM 45586</strain>
    </source>
</reference>
<dbReference type="RefSeq" id="WP_052843351.1">
    <property type="nucleotide sequence ID" value="NZ_CP011541.1"/>
</dbReference>
<proteinExistence type="predicted"/>
<dbReference type="KEGG" id="cei:CEPID_03795"/>
<feature type="domain" description="DUF222" evidence="1">
    <location>
        <begin position="112"/>
        <end position="340"/>
    </location>
</feature>
<dbReference type="OrthoDB" id="4419061at2"/>
<dbReference type="Pfam" id="PF02720">
    <property type="entry name" value="DUF222"/>
    <property type="match status" value="1"/>
</dbReference>
<dbReference type="CDD" id="cd00085">
    <property type="entry name" value="HNHc"/>
    <property type="match status" value="1"/>
</dbReference>
<dbReference type="STRING" id="1050174.CEPID_03795"/>
<dbReference type="InterPro" id="IPR003615">
    <property type="entry name" value="HNH_nuc"/>
</dbReference>
<dbReference type="PATRIC" id="fig|1050174.4.peg.769"/>
<dbReference type="EMBL" id="CP011541">
    <property type="protein sequence ID" value="AKK02632.1"/>
    <property type="molecule type" value="Genomic_DNA"/>
</dbReference>
<dbReference type="Proteomes" id="UP000035368">
    <property type="component" value="Chromosome"/>
</dbReference>
<gene>
    <name evidence="2" type="ORF">CEPID_03795</name>
</gene>
<sequence length="473" mass="52608">MFTVGMVECGFREAIEALTRSSAMLDESTGQREEFACLMDHARELSWLAQQLTVKLVRTLAEEHFFRPDSRTSFNELLHRGRFERRELKDVTRLASELFEQPAGLERTEPRPPRLPKTALGFAEAKFGVASAMEISKVLDQIPEATPAATVFRVESMLADMAEWLAPEDLRKAGIKILQGLNAESEPKDEDRQRRRNVTVTAQRADLMSGIKGEITPELKALLDRLFADYAGPGDLLPEKEKADDTRTAAQRRHDALTAALKAALHREGPMPPTRGCSTVVATLGLDQLQRAAGVVPTDVGTLLPVRDLIRLGADRNAFLAILDPETGNLIELGRTKRAADIYAYLGLVASQGGDQTPGSDLPAALCEIHHVHPWAEGGETVGNNLMLVGHRVHRNIDDKKANRKKYWTICTSTGHLLWRLPDTIDPKRELRANFNPAQWFIPGQIMRWGLGPPAEEPPFQYHRCRDCGSRVA</sequence>
<evidence type="ECO:0000259" key="1">
    <source>
        <dbReference type="Pfam" id="PF02720"/>
    </source>
</evidence>
<protein>
    <recommendedName>
        <fullName evidence="1">DUF222 domain-containing protein</fullName>
    </recommendedName>
</protein>
<dbReference type="AlphaFoldDB" id="A0A0G3GUY5"/>
<name>A0A0G3GUY5_9CORY</name>
<evidence type="ECO:0000313" key="2">
    <source>
        <dbReference type="EMBL" id="AKK02632.1"/>
    </source>
</evidence>
<keyword evidence="3" id="KW-1185">Reference proteome</keyword>
<accession>A0A0G3GUY5</accession>
<evidence type="ECO:0000313" key="3">
    <source>
        <dbReference type="Proteomes" id="UP000035368"/>
    </source>
</evidence>
<dbReference type="InterPro" id="IPR003870">
    <property type="entry name" value="DUF222"/>
</dbReference>
<organism evidence="2 3">
    <name type="scientific">Corynebacterium epidermidicanis</name>
    <dbReference type="NCBI Taxonomy" id="1050174"/>
    <lineage>
        <taxon>Bacteria</taxon>
        <taxon>Bacillati</taxon>
        <taxon>Actinomycetota</taxon>
        <taxon>Actinomycetes</taxon>
        <taxon>Mycobacteriales</taxon>
        <taxon>Corynebacteriaceae</taxon>
        <taxon>Corynebacterium</taxon>
    </lineage>
</organism>